<comment type="caution">
    <text evidence="1">The sequence shown here is derived from an EMBL/GenBank/DDBJ whole genome shotgun (WGS) entry which is preliminary data.</text>
</comment>
<proteinExistence type="predicted"/>
<evidence type="ECO:0000313" key="2">
    <source>
        <dbReference type="Proteomes" id="UP001060085"/>
    </source>
</evidence>
<dbReference type="Proteomes" id="UP001060085">
    <property type="component" value="Linkage Group LG05"/>
</dbReference>
<keyword evidence="2" id="KW-1185">Reference proteome</keyword>
<reference evidence="2" key="1">
    <citation type="journal article" date="2023" name="Nat. Plants">
        <title>Single-cell RNA sequencing provides a high-resolution roadmap for understanding the multicellular compartmentation of specialized metabolism.</title>
        <authorList>
            <person name="Sun S."/>
            <person name="Shen X."/>
            <person name="Li Y."/>
            <person name="Li Y."/>
            <person name="Wang S."/>
            <person name="Li R."/>
            <person name="Zhang H."/>
            <person name="Shen G."/>
            <person name="Guo B."/>
            <person name="Wei J."/>
            <person name="Xu J."/>
            <person name="St-Pierre B."/>
            <person name="Chen S."/>
            <person name="Sun C."/>
        </authorList>
    </citation>
    <scope>NUCLEOTIDE SEQUENCE [LARGE SCALE GENOMIC DNA]</scope>
</reference>
<gene>
    <name evidence="1" type="ORF">M9H77_23506</name>
</gene>
<sequence>MTAQIPIGDNVLDFPEGTYEVYSNDITGKSSDSQQLSDTFCTRENESLTPVDAQDLSGADAVVAAFESFCIEELSIPGHEEAKDIIKFDDIRKSSSLCDDRTKETLKVNTSVESFTVKEKENSVIVDGASEIKGLFMTSSSPCRQSTFKEKLDQSAWDKRPIRNCRRKANKKVLLDLSCLQITRGRRSSLCKRSRSTAWGLLSNIASLPKHSGGLDVILDDTKRSSRRRGVQVNGKRENKMTAGSSQKLKKKRHTPTGPISLKVKFGKQTASSVSIIPVRDDKKEEHLGSENFSCELPKDANGLVEEVHDSLQFQSADGNSEKASGIHLSFKDTIGSLDRNTADDLCDSPFCEVIDNVGANDNRVLDSGTSPDSEVINVLPDPQTSRKDSEELHHVLIPSNGFSVPRKDCDFILPWQCSEQERKQDELHETGGFYLKREIPSPVNLNEVQEFETLREIEKMGDGSCSSDDSTSTSTLNASVLASNIEVFIGEPLPSSAGVEFGNCCAASNVEGGTEGNLSLVLDEQRESKECLLSQRLLPSLKDEKLNKNSGAKKVTKSKSETRNFLSRSEKASKKKGIQDKSARKSKKKETAVSDQSLQKVENLPKTGDHALFGNGQAGETGKKKVNLKGDTFINGLAAGEVAEECTPPRNAWVSCDDCHKWRRIPAGLADKIEETNCIWVCKDNKDKEFANCSIPQEKSNADINAELEISDASGEEDVCHLRSTSSKQMRNQSRVSEQSPWTLIKSNLFLHRRRKNQSIDEIMVCGCKKPLEGRTGCGAKCLNRMLNIECIPGTCPCGEFCSNQQFQKRKYAKVHSLKCGKKGYGLQLLEDVSEGQFLIEYVGEVLDMQAYEARQRDYAVKGHKHFYFMTLNGSEVIDACAKGNLGRFINHSCDPNCRTEKWMVNGEVCIGIFALRDIKKGEEVTFDYNYVRVFGAAAKKCVCGSSQCRGYIGGDPQNSDVIVQGDSDEEYPEQVMVCEDDEMDCNKYNVTSMASSLNEVEVRTSKESSRRVDESNGTFCNIGQAEISMGKRAQEMFPRDEVEIDSSATTGYSDLREIRERMAKSASIPLKIKISLGNESSVVHHPHSIQSGDVTSRDVFAAPEDFLVPEKSRKNLCLNQGSDTVCVNTETEKTLPDIPNTKDKLKPSNAENEVVFSKSHRRTKVSSKFFSDKKKKSKPDAVNAKKPLEIDNDLLLVPLKPKRIVEDQSGGRFDAGRFEAVQEKLNELLDSDGGISKRKDASRGYLKLLLLTAASGDSGNGEAIQSNRDLSMILDALLKTKSRKVLVDIINKNGLQMLHNIMKRYRREFIKIPILRKLLKVLEYLANREILTSEHINGGPRCPGVESFRDSILTLTEHQDKQVHQIARNFRDRWMPRCFRKYGSMDRDDCRMEFQRGLGHDTLTALHNHLSDQCAKTSETVDSGTKSVGVSSNIDPAKVEKTSAPRNKRKRKSRWDQPYKGRPDFVSESDMAGDGANNMDEDAPPGFSSPRNIPVLSSDTASSAIDHQKERSNCPAELVMGYSQQRFVSRVSVAYGVPISIIQQLGLQSETSQSWIVAPGIPFQPFPPLPQYPRDPSKCKSQVAQKAEQNSHNHAMPDSSQNQPPTTSALAASPDVENLGGINQFDFQRERGHNNNLGRKYFRQQKCNNTSKMAPPWVRMRNGWGSSGGTNARNANGMMGPHGFGSGLNELDNSYNSQELCSPPVGLQNGSTFHHHHSQQNWN</sequence>
<evidence type="ECO:0000313" key="1">
    <source>
        <dbReference type="EMBL" id="KAI5664183.1"/>
    </source>
</evidence>
<dbReference type="EMBL" id="CM044705">
    <property type="protein sequence ID" value="KAI5664183.1"/>
    <property type="molecule type" value="Genomic_DNA"/>
</dbReference>
<organism evidence="1 2">
    <name type="scientific">Catharanthus roseus</name>
    <name type="common">Madagascar periwinkle</name>
    <name type="synonym">Vinca rosea</name>
    <dbReference type="NCBI Taxonomy" id="4058"/>
    <lineage>
        <taxon>Eukaryota</taxon>
        <taxon>Viridiplantae</taxon>
        <taxon>Streptophyta</taxon>
        <taxon>Embryophyta</taxon>
        <taxon>Tracheophyta</taxon>
        <taxon>Spermatophyta</taxon>
        <taxon>Magnoliopsida</taxon>
        <taxon>eudicotyledons</taxon>
        <taxon>Gunneridae</taxon>
        <taxon>Pentapetalae</taxon>
        <taxon>asterids</taxon>
        <taxon>lamiids</taxon>
        <taxon>Gentianales</taxon>
        <taxon>Apocynaceae</taxon>
        <taxon>Rauvolfioideae</taxon>
        <taxon>Vinceae</taxon>
        <taxon>Catharanthinae</taxon>
        <taxon>Catharanthus</taxon>
    </lineage>
</organism>
<name>A0ACC0AT78_CATRO</name>
<protein>
    <submittedName>
        <fullName evidence="1">Uncharacterized protein</fullName>
    </submittedName>
</protein>
<accession>A0ACC0AT78</accession>